<sequence length="124" mass="14137">MIDIYNMKFETSKILKSISVLKKVSTDYPSSWNTFPIAIYRTSRSPHFIDAFQQELQSYWQITVEVYGDSKTGNLTNIVKEIMEQFNIIGFQGDAKDANTAGLNRVICVFSAIVDNVTRQVSKK</sequence>
<comment type="caution">
    <text evidence="1">The sequence shown here is derived from an EMBL/GenBank/DDBJ whole genome shotgun (WGS) entry which is preliminary data.</text>
</comment>
<keyword evidence="2" id="KW-1185">Reference proteome</keyword>
<reference evidence="1 2" key="1">
    <citation type="submission" date="2013-02" db="EMBL/GenBank/DDBJ databases">
        <title>The Genome Sequence of Enterococcus caccae BAA-1240.</title>
        <authorList>
            <consortium name="The Broad Institute Genome Sequencing Platform"/>
            <consortium name="The Broad Institute Genome Sequencing Center for Infectious Disease"/>
            <person name="Earl A.M."/>
            <person name="Gilmore M.S."/>
            <person name="Lebreton F."/>
            <person name="Walker B."/>
            <person name="Young S.K."/>
            <person name="Zeng Q."/>
            <person name="Gargeya S."/>
            <person name="Fitzgerald M."/>
            <person name="Haas B."/>
            <person name="Abouelleil A."/>
            <person name="Alvarado L."/>
            <person name="Arachchi H.M."/>
            <person name="Berlin A.M."/>
            <person name="Chapman S.B."/>
            <person name="Dewar J."/>
            <person name="Goldberg J."/>
            <person name="Griggs A."/>
            <person name="Gujja S."/>
            <person name="Hansen M."/>
            <person name="Howarth C."/>
            <person name="Imamovic A."/>
            <person name="Larimer J."/>
            <person name="McCowan C."/>
            <person name="Murphy C."/>
            <person name="Neiman D."/>
            <person name="Pearson M."/>
            <person name="Priest M."/>
            <person name="Roberts A."/>
            <person name="Saif S."/>
            <person name="Shea T."/>
            <person name="Sisk P."/>
            <person name="Sykes S."/>
            <person name="Wortman J."/>
            <person name="Nusbaum C."/>
            <person name="Birren B."/>
        </authorList>
    </citation>
    <scope>NUCLEOTIDE SEQUENCE [LARGE SCALE GENOMIC DNA]</scope>
    <source>
        <strain evidence="1 2">ATCC BAA-1240</strain>
    </source>
</reference>
<dbReference type="eggNOG" id="ENOG5030AJC">
    <property type="taxonomic scope" value="Bacteria"/>
</dbReference>
<protein>
    <submittedName>
        <fullName evidence="1">Uncharacterized protein</fullName>
    </submittedName>
</protein>
<dbReference type="Proteomes" id="UP000013840">
    <property type="component" value="Unassembled WGS sequence"/>
</dbReference>
<dbReference type="STRING" id="317735.RU98_GL002164"/>
<dbReference type="AlphaFoldDB" id="R3TW30"/>
<evidence type="ECO:0000313" key="2">
    <source>
        <dbReference type="Proteomes" id="UP000013840"/>
    </source>
</evidence>
<proteinExistence type="predicted"/>
<dbReference type="RefSeq" id="WP_010771743.1">
    <property type="nucleotide sequence ID" value="NZ_KB946333.1"/>
</dbReference>
<gene>
    <name evidence="1" type="ORF">UC7_01616</name>
</gene>
<organism evidence="1 2">
    <name type="scientific">Enterococcus caccae ATCC BAA-1240</name>
    <dbReference type="NCBI Taxonomy" id="1158612"/>
    <lineage>
        <taxon>Bacteria</taxon>
        <taxon>Bacillati</taxon>
        <taxon>Bacillota</taxon>
        <taxon>Bacilli</taxon>
        <taxon>Lactobacillales</taxon>
        <taxon>Enterococcaceae</taxon>
        <taxon>Enterococcus</taxon>
    </lineage>
</organism>
<name>R3TW30_9ENTE</name>
<evidence type="ECO:0000313" key="1">
    <source>
        <dbReference type="EMBL" id="EOL45819.1"/>
    </source>
</evidence>
<accession>R3TW30</accession>
<dbReference type="PATRIC" id="fig|1158612.3.peg.1601"/>
<dbReference type="EMBL" id="AJAU01000017">
    <property type="protein sequence ID" value="EOL45819.1"/>
    <property type="molecule type" value="Genomic_DNA"/>
</dbReference>